<name>A0BYK4_PARTE</name>
<evidence type="ECO:0000313" key="1">
    <source>
        <dbReference type="EMBL" id="CAK63621.1"/>
    </source>
</evidence>
<dbReference type="KEGG" id="ptm:GSPATT00033474001"/>
<evidence type="ECO:0000313" key="2">
    <source>
        <dbReference type="Proteomes" id="UP000000600"/>
    </source>
</evidence>
<protein>
    <submittedName>
        <fullName evidence="1">Uncharacterized protein</fullName>
    </submittedName>
</protein>
<dbReference type="GeneID" id="5016803"/>
<reference evidence="1 2" key="1">
    <citation type="journal article" date="2006" name="Nature">
        <title>Global trends of whole-genome duplications revealed by the ciliate Paramecium tetraurelia.</title>
        <authorList>
            <consortium name="Genoscope"/>
            <person name="Aury J.-M."/>
            <person name="Jaillon O."/>
            <person name="Duret L."/>
            <person name="Noel B."/>
            <person name="Jubin C."/>
            <person name="Porcel B.M."/>
            <person name="Segurens B."/>
            <person name="Daubin V."/>
            <person name="Anthouard V."/>
            <person name="Aiach N."/>
            <person name="Arnaiz O."/>
            <person name="Billaut A."/>
            <person name="Beisson J."/>
            <person name="Blanc I."/>
            <person name="Bouhouche K."/>
            <person name="Camara F."/>
            <person name="Duharcourt S."/>
            <person name="Guigo R."/>
            <person name="Gogendeau D."/>
            <person name="Katinka M."/>
            <person name="Keller A.-M."/>
            <person name="Kissmehl R."/>
            <person name="Klotz C."/>
            <person name="Koll F."/>
            <person name="Le Moue A."/>
            <person name="Lepere C."/>
            <person name="Malinsky S."/>
            <person name="Nowacki M."/>
            <person name="Nowak J.K."/>
            <person name="Plattner H."/>
            <person name="Poulain J."/>
            <person name="Ruiz F."/>
            <person name="Serrano V."/>
            <person name="Zagulski M."/>
            <person name="Dessen P."/>
            <person name="Betermier M."/>
            <person name="Weissenbach J."/>
            <person name="Scarpelli C."/>
            <person name="Schachter V."/>
            <person name="Sperling L."/>
            <person name="Meyer E."/>
            <person name="Cohen J."/>
            <person name="Wincker P."/>
        </authorList>
    </citation>
    <scope>NUCLEOTIDE SEQUENCE [LARGE SCALE GENOMIC DNA]</scope>
    <source>
        <strain evidence="1 2">Stock d4-2</strain>
    </source>
</reference>
<dbReference type="EMBL" id="CT868027">
    <property type="protein sequence ID" value="CAK63621.1"/>
    <property type="molecule type" value="Genomic_DNA"/>
</dbReference>
<dbReference type="AlphaFoldDB" id="A0BYK4"/>
<dbReference type="RefSeq" id="XP_001431019.1">
    <property type="nucleotide sequence ID" value="XM_001430982.1"/>
</dbReference>
<accession>A0BYK4</accession>
<dbReference type="InParanoid" id="A0BYK4"/>
<sequence length="145" mass="17247">MESLALTQYHFHNSKDINEEHLQLIEELNDEIVCIYYLQNIVTYSFPSNEYINLKDLLYFKVITEIFNIGKEHLGNKQQSNNTNINQNFGSTYKVAKIKDIAQLNKLPKYMDLGLQTFIIQIQQLDRIQSLFFHVQQIVYRQRDL</sequence>
<organism evidence="1 2">
    <name type="scientific">Paramecium tetraurelia</name>
    <dbReference type="NCBI Taxonomy" id="5888"/>
    <lineage>
        <taxon>Eukaryota</taxon>
        <taxon>Sar</taxon>
        <taxon>Alveolata</taxon>
        <taxon>Ciliophora</taxon>
        <taxon>Intramacronucleata</taxon>
        <taxon>Oligohymenophorea</taxon>
        <taxon>Peniculida</taxon>
        <taxon>Parameciidae</taxon>
        <taxon>Paramecium</taxon>
    </lineage>
</organism>
<proteinExistence type="predicted"/>
<gene>
    <name evidence="1" type="ORF">GSPATT00033474001</name>
</gene>
<keyword evidence="2" id="KW-1185">Reference proteome</keyword>
<dbReference type="Proteomes" id="UP000000600">
    <property type="component" value="Unassembled WGS sequence"/>
</dbReference>
<dbReference type="HOGENOM" id="CLU_1790650_0_0_1"/>